<dbReference type="AlphaFoldDB" id="A0A8S8ZUT2"/>
<feature type="region of interest" description="Disordered" evidence="1">
    <location>
        <begin position="1"/>
        <end position="154"/>
    </location>
</feature>
<proteinExistence type="predicted"/>
<evidence type="ECO:0000313" key="3">
    <source>
        <dbReference type="Proteomes" id="UP000433876"/>
    </source>
</evidence>
<dbReference type="VEuPathDB" id="FungiDB:SMAC_12584"/>
<feature type="compositionally biased region" description="Polar residues" evidence="1">
    <location>
        <begin position="111"/>
        <end position="120"/>
    </location>
</feature>
<evidence type="ECO:0000313" key="2">
    <source>
        <dbReference type="EMBL" id="KAA8632351.1"/>
    </source>
</evidence>
<evidence type="ECO:0000256" key="1">
    <source>
        <dbReference type="SAM" id="MobiDB-lite"/>
    </source>
</evidence>
<comment type="caution">
    <text evidence="2">The sequence shown here is derived from an EMBL/GenBank/DDBJ whole genome shotgun (WGS) entry which is preliminary data.</text>
</comment>
<accession>A0A8S8ZUT2</accession>
<sequence>MAKSLPDMVELISPPSAVKSPDSDVSPRTQNPSKPKDYFSPQLKVHSSDSENTTPAVDYRAATTSPTSGTSASRRVSIASPLSLADSFQDESRRTSQSGGSSSDRPPVGSRKSSTVSISFQAPRHPSLPQGKPRKTDNRRLRASSPSPVSLLHGLPHFADPVVKAISPFDDGQSALQLAVLRKESFVVASLDDVTNATKRTQQAQSHAVDMLRRIEDRRLVCVEGLGEADVVES</sequence>
<reference evidence="2 3" key="1">
    <citation type="submission" date="2017-07" db="EMBL/GenBank/DDBJ databases">
        <title>Genome sequence of the Sordaria macrospora wild type strain R19027.</title>
        <authorList>
            <person name="Nowrousian M."/>
            <person name="Teichert I."/>
            <person name="Kueck U."/>
        </authorList>
    </citation>
    <scope>NUCLEOTIDE SEQUENCE [LARGE SCALE GENOMIC DNA]</scope>
    <source>
        <strain evidence="2 3">R19027</strain>
        <tissue evidence="2">Mycelium</tissue>
    </source>
</reference>
<dbReference type="EMBL" id="NMPR01000056">
    <property type="protein sequence ID" value="KAA8632351.1"/>
    <property type="molecule type" value="Genomic_DNA"/>
</dbReference>
<protein>
    <submittedName>
        <fullName evidence="2">Uncharacterized protein</fullName>
    </submittedName>
</protein>
<feature type="compositionally biased region" description="Low complexity" evidence="1">
    <location>
        <begin position="60"/>
        <end position="75"/>
    </location>
</feature>
<dbReference type="Proteomes" id="UP000433876">
    <property type="component" value="Unassembled WGS sequence"/>
</dbReference>
<name>A0A8S8ZUT2_SORMA</name>
<gene>
    <name evidence="2" type="ORF">SMACR_12584</name>
</gene>
<organism evidence="2 3">
    <name type="scientific">Sordaria macrospora</name>
    <dbReference type="NCBI Taxonomy" id="5147"/>
    <lineage>
        <taxon>Eukaryota</taxon>
        <taxon>Fungi</taxon>
        <taxon>Dikarya</taxon>
        <taxon>Ascomycota</taxon>
        <taxon>Pezizomycotina</taxon>
        <taxon>Sordariomycetes</taxon>
        <taxon>Sordariomycetidae</taxon>
        <taxon>Sordariales</taxon>
        <taxon>Sordariaceae</taxon>
        <taxon>Sordaria</taxon>
    </lineage>
</organism>